<protein>
    <submittedName>
        <fullName evidence="1">Uncharacterized protein</fullName>
    </submittedName>
</protein>
<keyword evidence="2" id="KW-1185">Reference proteome</keyword>
<proteinExistence type="predicted"/>
<reference evidence="1" key="1">
    <citation type="journal article" date="2023" name="Science">
        <title>Genome structures resolve the early diversification of teleost fishes.</title>
        <authorList>
            <person name="Parey E."/>
            <person name="Louis A."/>
            <person name="Montfort J."/>
            <person name="Bouchez O."/>
            <person name="Roques C."/>
            <person name="Iampietro C."/>
            <person name="Lluch J."/>
            <person name="Castinel A."/>
            <person name="Donnadieu C."/>
            <person name="Desvignes T."/>
            <person name="Floi Bucao C."/>
            <person name="Jouanno E."/>
            <person name="Wen M."/>
            <person name="Mejri S."/>
            <person name="Dirks R."/>
            <person name="Jansen H."/>
            <person name="Henkel C."/>
            <person name="Chen W.J."/>
            <person name="Zahm M."/>
            <person name="Cabau C."/>
            <person name="Klopp C."/>
            <person name="Thompson A.W."/>
            <person name="Robinson-Rechavi M."/>
            <person name="Braasch I."/>
            <person name="Lecointre G."/>
            <person name="Bobe J."/>
            <person name="Postlethwait J.H."/>
            <person name="Berthelot C."/>
            <person name="Roest Crollius H."/>
            <person name="Guiguen Y."/>
        </authorList>
    </citation>
    <scope>NUCLEOTIDE SEQUENCE</scope>
    <source>
        <strain evidence="1">NC1722</strain>
    </source>
</reference>
<sequence length="167" mass="18515">MRSISAMQTLPGAGTRGNKAELLLCIAHFYFKDSRLFHEHICRANFGWSVGLAAHLLNPHWPWQLFWQRERGGPRAGPGDRRALRFYDGGDARALRLTCACKALRFLSNLSPCLTPVGLIFSFPSPSTPGVYLPLRGAVSKGFINDLFFSSETLQKPPAQPCGSRVK</sequence>
<evidence type="ECO:0000313" key="2">
    <source>
        <dbReference type="Proteomes" id="UP001221898"/>
    </source>
</evidence>
<comment type="caution">
    <text evidence="1">The sequence shown here is derived from an EMBL/GenBank/DDBJ whole genome shotgun (WGS) entry which is preliminary data.</text>
</comment>
<dbReference type="Proteomes" id="UP001221898">
    <property type="component" value="Unassembled WGS sequence"/>
</dbReference>
<evidence type="ECO:0000313" key="1">
    <source>
        <dbReference type="EMBL" id="KAJ8407025.1"/>
    </source>
</evidence>
<gene>
    <name evidence="1" type="ORF">AAFF_G00293010</name>
</gene>
<dbReference type="AlphaFoldDB" id="A0AAD7WS48"/>
<accession>A0AAD7WS48</accession>
<dbReference type="EMBL" id="JAINUG010000041">
    <property type="protein sequence ID" value="KAJ8407025.1"/>
    <property type="molecule type" value="Genomic_DNA"/>
</dbReference>
<name>A0AAD7WS48_9TELE</name>
<organism evidence="1 2">
    <name type="scientific">Aldrovandia affinis</name>
    <dbReference type="NCBI Taxonomy" id="143900"/>
    <lineage>
        <taxon>Eukaryota</taxon>
        <taxon>Metazoa</taxon>
        <taxon>Chordata</taxon>
        <taxon>Craniata</taxon>
        <taxon>Vertebrata</taxon>
        <taxon>Euteleostomi</taxon>
        <taxon>Actinopterygii</taxon>
        <taxon>Neopterygii</taxon>
        <taxon>Teleostei</taxon>
        <taxon>Notacanthiformes</taxon>
        <taxon>Halosauridae</taxon>
        <taxon>Aldrovandia</taxon>
    </lineage>
</organism>